<sequence>MVARVMALAPVLADVIVECLGPTRMIRGQPLHYKVWNGLWPLESRQTREFYCFGMETLLKLDLNGMRRFFEAFFDLDPYYWQGFLSSRLSLRELALLSLSLFGHASNHSRHDIITKCPLPLLEMMSNLALEPL</sequence>
<dbReference type="PANTHER" id="PTHR39757">
    <property type="match status" value="1"/>
</dbReference>
<reference evidence="1" key="1">
    <citation type="submission" date="2018-02" db="EMBL/GenBank/DDBJ databases">
        <title>Rhizophora mucronata_Transcriptome.</title>
        <authorList>
            <person name="Meera S.P."/>
            <person name="Sreeshan A."/>
            <person name="Augustine A."/>
        </authorList>
    </citation>
    <scope>NUCLEOTIDE SEQUENCE</scope>
    <source>
        <tissue evidence="1">Leaf</tissue>
    </source>
</reference>
<dbReference type="PANTHER" id="PTHR39757:SF9">
    <property type="entry name" value="CAPSANTHIN_CAPSORUBIN SYNTHASE, CHROMOPLAST PROTEIN"/>
    <property type="match status" value="1"/>
</dbReference>
<evidence type="ECO:0000313" key="1">
    <source>
        <dbReference type="EMBL" id="MBX54419.1"/>
    </source>
</evidence>
<dbReference type="Pfam" id="PF05834">
    <property type="entry name" value="Lycopene_cycl"/>
    <property type="match status" value="1"/>
</dbReference>
<dbReference type="EMBL" id="GGEC01073935">
    <property type="protein sequence ID" value="MBX54419.1"/>
    <property type="molecule type" value="Transcribed_RNA"/>
</dbReference>
<name>A0A2P2PIE1_RHIMU</name>
<dbReference type="AlphaFoldDB" id="A0A2P2PIE1"/>
<proteinExistence type="predicted"/>
<organism evidence="1">
    <name type="scientific">Rhizophora mucronata</name>
    <name type="common">Asiatic mangrove</name>
    <dbReference type="NCBI Taxonomy" id="61149"/>
    <lineage>
        <taxon>Eukaryota</taxon>
        <taxon>Viridiplantae</taxon>
        <taxon>Streptophyta</taxon>
        <taxon>Embryophyta</taxon>
        <taxon>Tracheophyta</taxon>
        <taxon>Spermatophyta</taxon>
        <taxon>Magnoliopsida</taxon>
        <taxon>eudicotyledons</taxon>
        <taxon>Gunneridae</taxon>
        <taxon>Pentapetalae</taxon>
        <taxon>rosids</taxon>
        <taxon>fabids</taxon>
        <taxon>Malpighiales</taxon>
        <taxon>Rhizophoraceae</taxon>
        <taxon>Rhizophora</taxon>
    </lineage>
</organism>
<accession>A0A2P2PIE1</accession>
<protein>
    <submittedName>
        <fullName evidence="1">Uncharacterized protein</fullName>
    </submittedName>
</protein>